<sequence>MRGAQEIGWLPGLLSLARIDFPAIIGRVSRRHQRFAVRMSLLHESDRHRINGRLGTVLLLAGVGGLVLCLFAQSGQLPPVMLRIWGRVPAFWWTATFALFGGGFAALWSSGHASTEWKPRHGGRRFESAVLYTKHDCPLCDDARFLLQMYRRWLPPIREIDIDIHADFRDAFCKCVPVLELDDEIRFRGKINETLLQRLLEGTPPAETTTTRA</sequence>
<dbReference type="InParanoid" id="A0A517SFU2"/>
<dbReference type="Proteomes" id="UP000315700">
    <property type="component" value="Chromosome"/>
</dbReference>
<dbReference type="InterPro" id="IPR036249">
    <property type="entry name" value="Thioredoxin-like_sf"/>
</dbReference>
<dbReference type="AlphaFoldDB" id="A0A517SFU2"/>
<feature type="transmembrane region" description="Helical" evidence="1">
    <location>
        <begin position="90"/>
        <end position="108"/>
    </location>
</feature>
<keyword evidence="1" id="KW-1133">Transmembrane helix</keyword>
<accession>A0A517SFU2</accession>
<gene>
    <name evidence="2" type="ORF">Pan44_30280</name>
</gene>
<protein>
    <recommendedName>
        <fullName evidence="4">Glutaredoxin</fullName>
    </recommendedName>
</protein>
<reference evidence="2 3" key="1">
    <citation type="submission" date="2019-02" db="EMBL/GenBank/DDBJ databases">
        <title>Deep-cultivation of Planctomycetes and their phenomic and genomic characterization uncovers novel biology.</title>
        <authorList>
            <person name="Wiegand S."/>
            <person name="Jogler M."/>
            <person name="Boedeker C."/>
            <person name="Pinto D."/>
            <person name="Vollmers J."/>
            <person name="Rivas-Marin E."/>
            <person name="Kohn T."/>
            <person name="Peeters S.H."/>
            <person name="Heuer A."/>
            <person name="Rast P."/>
            <person name="Oberbeckmann S."/>
            <person name="Bunk B."/>
            <person name="Jeske O."/>
            <person name="Meyerdierks A."/>
            <person name="Storesund J.E."/>
            <person name="Kallscheuer N."/>
            <person name="Luecker S."/>
            <person name="Lage O.M."/>
            <person name="Pohl T."/>
            <person name="Merkel B.J."/>
            <person name="Hornburger P."/>
            <person name="Mueller R.-W."/>
            <person name="Bruemmer F."/>
            <person name="Labrenz M."/>
            <person name="Spormann A.M."/>
            <person name="Op den Camp H."/>
            <person name="Overmann J."/>
            <person name="Amann R."/>
            <person name="Jetten M.S.M."/>
            <person name="Mascher T."/>
            <person name="Medema M.H."/>
            <person name="Devos D.P."/>
            <person name="Kaster A.-K."/>
            <person name="Ovreas L."/>
            <person name="Rohde M."/>
            <person name="Galperin M.Y."/>
            <person name="Jogler C."/>
        </authorList>
    </citation>
    <scope>NUCLEOTIDE SEQUENCE [LARGE SCALE GENOMIC DNA]</scope>
    <source>
        <strain evidence="2 3">Pan44</strain>
    </source>
</reference>
<name>A0A517SFU2_9PLAN</name>
<keyword evidence="3" id="KW-1185">Reference proteome</keyword>
<evidence type="ECO:0008006" key="4">
    <source>
        <dbReference type="Google" id="ProtNLM"/>
    </source>
</evidence>
<proteinExistence type="predicted"/>
<evidence type="ECO:0000256" key="1">
    <source>
        <dbReference type="SAM" id="Phobius"/>
    </source>
</evidence>
<dbReference type="Gene3D" id="3.40.30.10">
    <property type="entry name" value="Glutaredoxin"/>
    <property type="match status" value="1"/>
</dbReference>
<evidence type="ECO:0000313" key="3">
    <source>
        <dbReference type="Proteomes" id="UP000315700"/>
    </source>
</evidence>
<dbReference type="Pfam" id="PF05768">
    <property type="entry name" value="Glrx-like"/>
    <property type="match status" value="1"/>
</dbReference>
<dbReference type="InterPro" id="IPR008554">
    <property type="entry name" value="Glutaredoxin-like"/>
</dbReference>
<dbReference type="EMBL" id="CP036271">
    <property type="protein sequence ID" value="QDT54987.1"/>
    <property type="molecule type" value="Genomic_DNA"/>
</dbReference>
<evidence type="ECO:0000313" key="2">
    <source>
        <dbReference type="EMBL" id="QDT54987.1"/>
    </source>
</evidence>
<feature type="transmembrane region" description="Helical" evidence="1">
    <location>
        <begin position="57"/>
        <end position="78"/>
    </location>
</feature>
<dbReference type="KEGG" id="ccos:Pan44_30280"/>
<keyword evidence="1" id="KW-0812">Transmembrane</keyword>
<organism evidence="2 3">
    <name type="scientific">Caulifigura coniformis</name>
    <dbReference type="NCBI Taxonomy" id="2527983"/>
    <lineage>
        <taxon>Bacteria</taxon>
        <taxon>Pseudomonadati</taxon>
        <taxon>Planctomycetota</taxon>
        <taxon>Planctomycetia</taxon>
        <taxon>Planctomycetales</taxon>
        <taxon>Planctomycetaceae</taxon>
        <taxon>Caulifigura</taxon>
    </lineage>
</organism>
<keyword evidence="1" id="KW-0472">Membrane</keyword>
<dbReference type="SUPFAM" id="SSF52833">
    <property type="entry name" value="Thioredoxin-like"/>
    <property type="match status" value="1"/>
</dbReference>